<proteinExistence type="predicted"/>
<accession>A0A1F5EQG9</accession>
<comment type="caution">
    <text evidence="1">The sequence shown here is derived from an EMBL/GenBank/DDBJ whole genome shotgun (WGS) entry which is preliminary data.</text>
</comment>
<gene>
    <name evidence="1" type="ORF">A3E89_02425</name>
</gene>
<dbReference type="Proteomes" id="UP000185891">
    <property type="component" value="Unassembled WGS sequence"/>
</dbReference>
<organism evidence="1 2">
    <name type="scientific">Candidatus Campbellbacteria bacterium RIFCSPHIGHO2_12_FULL_35_10</name>
    <dbReference type="NCBI Taxonomy" id="1797578"/>
    <lineage>
        <taxon>Bacteria</taxon>
        <taxon>Candidatus Campbelliibacteriota</taxon>
    </lineage>
</organism>
<sequence>MEYPRRRKEYVIVPLVMILYFGSSETKTRVSLNLETRENIIFIAESENSLVIRVKNLQRGDGDRFIKDYIKPICNGDCVDYYHLCKNLFFKLIVTTDVNT</sequence>
<protein>
    <submittedName>
        <fullName evidence="1">Uncharacterized protein</fullName>
    </submittedName>
</protein>
<reference evidence="1 2" key="1">
    <citation type="journal article" date="2016" name="Nat. Commun.">
        <title>Thousands of microbial genomes shed light on interconnected biogeochemical processes in an aquifer system.</title>
        <authorList>
            <person name="Anantharaman K."/>
            <person name="Brown C.T."/>
            <person name="Hug L.A."/>
            <person name="Sharon I."/>
            <person name="Castelle C.J."/>
            <person name="Probst A.J."/>
            <person name="Thomas B.C."/>
            <person name="Singh A."/>
            <person name="Wilkins M.J."/>
            <person name="Karaoz U."/>
            <person name="Brodie E.L."/>
            <person name="Williams K.H."/>
            <person name="Hubbard S.S."/>
            <person name="Banfield J.F."/>
        </authorList>
    </citation>
    <scope>NUCLEOTIDE SEQUENCE [LARGE SCALE GENOMIC DNA]</scope>
</reference>
<dbReference type="EMBL" id="MFAA01000003">
    <property type="protein sequence ID" value="OGD69647.1"/>
    <property type="molecule type" value="Genomic_DNA"/>
</dbReference>
<evidence type="ECO:0000313" key="2">
    <source>
        <dbReference type="Proteomes" id="UP000185891"/>
    </source>
</evidence>
<dbReference type="AlphaFoldDB" id="A0A1F5EQG9"/>
<evidence type="ECO:0000313" key="1">
    <source>
        <dbReference type="EMBL" id="OGD69647.1"/>
    </source>
</evidence>
<name>A0A1F5EQG9_9BACT</name>